<feature type="transmembrane region" description="Helical" evidence="8">
    <location>
        <begin position="779"/>
        <end position="801"/>
    </location>
</feature>
<name>A0A4U0XMT1_9PEZI</name>
<dbReference type="PANTHER" id="PTHR36206">
    <property type="entry name" value="ASPERCRYPTIN BIOSYNTHESIS CLUSTER-SPECIFIC TRANSCRIPTION REGULATOR ATNN-RELATED"/>
    <property type="match status" value="1"/>
</dbReference>
<keyword evidence="8" id="KW-0472">Membrane</keyword>
<feature type="transmembrane region" description="Helical" evidence="8">
    <location>
        <begin position="658"/>
        <end position="677"/>
    </location>
</feature>
<dbReference type="AlphaFoldDB" id="A0A4U0XMT1"/>
<feature type="region of interest" description="Disordered" evidence="7">
    <location>
        <begin position="182"/>
        <end position="218"/>
    </location>
</feature>
<evidence type="ECO:0000256" key="3">
    <source>
        <dbReference type="ARBA" id="ARBA00023015"/>
    </source>
</evidence>
<keyword evidence="8" id="KW-1133">Transmembrane helix</keyword>
<dbReference type="EMBL" id="NAJN01000180">
    <property type="protein sequence ID" value="TKA77627.1"/>
    <property type="molecule type" value="Genomic_DNA"/>
</dbReference>
<evidence type="ECO:0000313" key="9">
    <source>
        <dbReference type="EMBL" id="TKA77627.1"/>
    </source>
</evidence>
<sequence length="973" mass="107360">MADQANARQQPTSYPSPHSYPSPLQQPAPYAYPPQQGSDTTGSYRASPTESNMSLPPINLPPLREGQVPQQAQQQPPPPPQQQQQQHHQQPVQQAMGSPLPPAVVPMSAYYQHPGQPLPLPNVTSSPHTIAMRYGLSPQGPEQRVMSGGRHKKEIKRRTKTGCLTCRKRRIKKSKRECLGYDPIFKQQPGPPSIQPAPSAGSYVKSEPATSQPGASAYSDVPQGYAPAASAGYPLGTSNTAVDSPFEYGSAIDPALAGADPPSIPIPSNPYDHSQPLQQVKPVDMDALFESSGVAPPPAPNRECADPIPPDMVAEIQKLFAKEYAPGLDKLFETTWYSTKGMTKLMNDNRACEVFEHMIGHFANTRSDNYEGMQMLPNIEARNIWSLMCLPRSTEPSSNGVNGHVEEDDQTKELLQRLDIFEHLLTNRYLDAARVPPWPEFHAEMGQAKWIELQFWHLLGKFISLREDDASSAKSIDTTLIQTRGILNMLENRDVLYSIAVARCLGPRFPGFPEHLGQAYNNNPEDERTRLVIAKSFIEVEAAGKGTTQVIQRVCVATGAEFFANISSVESSIETQYLESISTASLSAAPIPETTALENISAVPVSVKDPSPTDVSAGNFKGMAAFVPLMTLAVNAMLQRSGADHYPSPDPFSPARTSPFICTADIIVTGIWIVYGFHSRLGIRDWAYHFRQDFGLSEKEDRLSVPGSKFTYAFIVLVLGVLAQAIKLFGFAAGSRNIPVLQTCAAAVFVAAYIIRIIINTLASAHQTDLPAREEQERWYPCADVVYCVAYAVQFGVWIVILAKLDFTPGNGASNLLSWILVVTGVCSSLGFFSSFFPFSRHKFPFRYSMRFLIHTTAQRLSRPPSERSVLVNIAGVISILDLEFVVLKNVKRLYIWIRSRRCRINDAMENESTGLNEIQLADRVNPLLSLAGPEWRQVLSYTFAANNLTFAALYYLGVGTSKPAWTEKYLWA</sequence>
<keyword evidence="3" id="KW-0805">Transcription regulation</keyword>
<accession>A0A4U0XMT1</accession>
<evidence type="ECO:0000256" key="1">
    <source>
        <dbReference type="ARBA" id="ARBA00022723"/>
    </source>
</evidence>
<evidence type="ECO:0000313" key="10">
    <source>
        <dbReference type="Proteomes" id="UP000308768"/>
    </source>
</evidence>
<keyword evidence="1" id="KW-0479">Metal-binding</keyword>
<keyword evidence="5" id="KW-0804">Transcription</keyword>
<dbReference type="GO" id="GO:0003677">
    <property type="term" value="F:DNA binding"/>
    <property type="evidence" value="ECO:0007669"/>
    <property type="project" value="UniProtKB-KW"/>
</dbReference>
<protein>
    <submittedName>
        <fullName evidence="9">Uncharacterized protein</fullName>
    </submittedName>
</protein>
<organism evidence="9 10">
    <name type="scientific">Cryomyces minteri</name>
    <dbReference type="NCBI Taxonomy" id="331657"/>
    <lineage>
        <taxon>Eukaryota</taxon>
        <taxon>Fungi</taxon>
        <taxon>Dikarya</taxon>
        <taxon>Ascomycota</taxon>
        <taxon>Pezizomycotina</taxon>
        <taxon>Dothideomycetes</taxon>
        <taxon>Dothideomycetes incertae sedis</taxon>
        <taxon>Cryomyces</taxon>
    </lineage>
</organism>
<evidence type="ECO:0000256" key="2">
    <source>
        <dbReference type="ARBA" id="ARBA00022833"/>
    </source>
</evidence>
<feature type="compositionally biased region" description="Polar residues" evidence="7">
    <location>
        <begin position="37"/>
        <end position="54"/>
    </location>
</feature>
<keyword evidence="2" id="KW-0862">Zinc</keyword>
<evidence type="ECO:0000256" key="4">
    <source>
        <dbReference type="ARBA" id="ARBA00023125"/>
    </source>
</evidence>
<dbReference type="Proteomes" id="UP000308768">
    <property type="component" value="Unassembled WGS sequence"/>
</dbReference>
<feature type="compositionally biased region" description="Pro residues" evidence="7">
    <location>
        <begin position="18"/>
        <end position="32"/>
    </location>
</feature>
<feature type="transmembrane region" description="Helical" evidence="8">
    <location>
        <begin position="740"/>
        <end position="759"/>
    </location>
</feature>
<feature type="transmembrane region" description="Helical" evidence="8">
    <location>
        <begin position="816"/>
        <end position="839"/>
    </location>
</feature>
<feature type="compositionally biased region" description="Low complexity" evidence="7">
    <location>
        <begin position="82"/>
        <end position="95"/>
    </location>
</feature>
<feature type="transmembrane region" description="Helical" evidence="8">
    <location>
        <begin position="712"/>
        <end position="734"/>
    </location>
</feature>
<evidence type="ECO:0000256" key="6">
    <source>
        <dbReference type="ARBA" id="ARBA00023242"/>
    </source>
</evidence>
<proteinExistence type="predicted"/>
<dbReference type="GO" id="GO:0046872">
    <property type="term" value="F:metal ion binding"/>
    <property type="evidence" value="ECO:0007669"/>
    <property type="project" value="UniProtKB-KW"/>
</dbReference>
<comment type="caution">
    <text evidence="9">The sequence shown here is derived from an EMBL/GenBank/DDBJ whole genome shotgun (WGS) entry which is preliminary data.</text>
</comment>
<keyword evidence="4" id="KW-0238">DNA-binding</keyword>
<evidence type="ECO:0000256" key="5">
    <source>
        <dbReference type="ARBA" id="ARBA00023163"/>
    </source>
</evidence>
<reference evidence="9 10" key="1">
    <citation type="submission" date="2017-03" db="EMBL/GenBank/DDBJ databases">
        <title>Genomes of endolithic fungi from Antarctica.</title>
        <authorList>
            <person name="Coleine C."/>
            <person name="Masonjones S."/>
            <person name="Stajich J.E."/>
        </authorList>
    </citation>
    <scope>NUCLEOTIDE SEQUENCE [LARGE SCALE GENOMIC DNA]</scope>
    <source>
        <strain evidence="9 10">CCFEE 5187</strain>
    </source>
</reference>
<dbReference type="STRING" id="331657.A0A4U0XMT1"/>
<feature type="region of interest" description="Disordered" evidence="7">
    <location>
        <begin position="1"/>
        <end position="156"/>
    </location>
</feature>
<evidence type="ECO:0000256" key="8">
    <source>
        <dbReference type="SAM" id="Phobius"/>
    </source>
</evidence>
<keyword evidence="10" id="KW-1185">Reference proteome</keyword>
<dbReference type="PANTHER" id="PTHR36206:SF13">
    <property type="entry name" value="TRANSCRIPTIONAL REGULATORY PROTEIN MOC3"/>
    <property type="match status" value="1"/>
</dbReference>
<keyword evidence="8" id="KW-0812">Transmembrane</keyword>
<gene>
    <name evidence="9" type="ORF">B0A49_03900</name>
</gene>
<dbReference type="InterPro" id="IPR052360">
    <property type="entry name" value="Transcr_Regulatory_Proteins"/>
</dbReference>
<evidence type="ECO:0000256" key="7">
    <source>
        <dbReference type="SAM" id="MobiDB-lite"/>
    </source>
</evidence>
<keyword evidence="6" id="KW-0539">Nucleus</keyword>
<dbReference type="OrthoDB" id="5375558at2759"/>